<sequence>MNTLLKRSSAALGLLGLALTGCQPDLDAPQADKGTADFSNYVAIGNSLTAGYQSGGLFNEGIQNSYPSILAKQFAKAGGGTFAQPLFADNQKDGSGYLNFQGFTATGSPILLSPGQAGNTRTYQLAYTGQSLLSGERQLVAYTGAQPNNLGIPGISVLSSVSALTGGLAPYGLLNPYLNRLLTTAERPTVDYLTYIGRATPSFFTCWLGSNDVLTYATAGGVASPTNPFSGLTDTTRFGQGYRAIVRTITKNGTVKGVIANIPNVADVPYFTAVPVATAIAGIKGNTALPNAAQASLYIRTGAGTVREATSNDLLTLTASSVIGTTTTGVPLPVGVGYSATQSNPLPSQYVLDADELAAVRTRTTELNKIIAKTARQYNVPLFDVNTFFTTISKNGIAINATANSTSFISGNLFSLDGIHLTSRGYAVIANEYIRVINENYKSSIPFANPDEYQAVLFP</sequence>
<gene>
    <name evidence="1" type="ORF">GCM10011383_15750</name>
</gene>
<reference evidence="2" key="1">
    <citation type="journal article" date="2019" name="Int. J. Syst. Evol. Microbiol.">
        <title>The Global Catalogue of Microorganisms (GCM) 10K type strain sequencing project: providing services to taxonomists for standard genome sequencing and annotation.</title>
        <authorList>
            <consortium name="The Broad Institute Genomics Platform"/>
            <consortium name="The Broad Institute Genome Sequencing Center for Infectious Disease"/>
            <person name="Wu L."/>
            <person name="Ma J."/>
        </authorList>
    </citation>
    <scope>NUCLEOTIDE SEQUENCE [LARGE SCALE GENOMIC DNA]</scope>
    <source>
        <strain evidence="2">CGMCC 1.15197</strain>
    </source>
</reference>
<dbReference type="EMBL" id="BMHT01000002">
    <property type="protein sequence ID" value="GGF05496.1"/>
    <property type="molecule type" value="Genomic_DNA"/>
</dbReference>
<evidence type="ECO:0000313" key="1">
    <source>
        <dbReference type="EMBL" id="GGF05496.1"/>
    </source>
</evidence>
<dbReference type="Gene3D" id="3.40.50.1110">
    <property type="entry name" value="SGNH hydrolase"/>
    <property type="match status" value="1"/>
</dbReference>
<dbReference type="Pfam" id="PF00657">
    <property type="entry name" value="Lipase_GDSL"/>
    <property type="match status" value="1"/>
</dbReference>
<protein>
    <submittedName>
        <fullName evidence="1">Outer membrane protein</fullName>
    </submittedName>
</protein>
<keyword evidence="2" id="KW-1185">Reference proteome</keyword>
<dbReference type="InterPro" id="IPR036514">
    <property type="entry name" value="SGNH_hydro_sf"/>
</dbReference>
<dbReference type="RefSeq" id="WP_188812839.1">
    <property type="nucleotide sequence ID" value="NZ_BMHT01000002.1"/>
</dbReference>
<proteinExistence type="predicted"/>
<dbReference type="PROSITE" id="PS51257">
    <property type="entry name" value="PROKAR_LIPOPROTEIN"/>
    <property type="match status" value="1"/>
</dbReference>
<evidence type="ECO:0000313" key="2">
    <source>
        <dbReference type="Proteomes" id="UP000632273"/>
    </source>
</evidence>
<dbReference type="InterPro" id="IPR001087">
    <property type="entry name" value="GDSL"/>
</dbReference>
<comment type="caution">
    <text evidence="1">The sequence shown here is derived from an EMBL/GenBank/DDBJ whole genome shotgun (WGS) entry which is preliminary data.</text>
</comment>
<dbReference type="SUPFAM" id="SSF52266">
    <property type="entry name" value="SGNH hydrolase"/>
    <property type="match status" value="1"/>
</dbReference>
<organism evidence="1 2">
    <name type="scientific">Hymenobacter cavernae</name>
    <dbReference type="NCBI Taxonomy" id="2044852"/>
    <lineage>
        <taxon>Bacteria</taxon>
        <taxon>Pseudomonadati</taxon>
        <taxon>Bacteroidota</taxon>
        <taxon>Cytophagia</taxon>
        <taxon>Cytophagales</taxon>
        <taxon>Hymenobacteraceae</taxon>
        <taxon>Hymenobacter</taxon>
    </lineage>
</organism>
<name>A0ABQ1TWI9_9BACT</name>
<accession>A0ABQ1TWI9</accession>
<dbReference type="Proteomes" id="UP000632273">
    <property type="component" value="Unassembled WGS sequence"/>
</dbReference>